<accession>A0A836BT42</accession>
<protein>
    <recommendedName>
        <fullName evidence="4">Methanethiol oxidase</fullName>
    </recommendedName>
</protein>
<dbReference type="InterPro" id="IPR011048">
    <property type="entry name" value="Haem_d1_sf"/>
</dbReference>
<organism evidence="2 3">
    <name type="scientific">Edaphochlamys debaryana</name>
    <dbReference type="NCBI Taxonomy" id="47281"/>
    <lineage>
        <taxon>Eukaryota</taxon>
        <taxon>Viridiplantae</taxon>
        <taxon>Chlorophyta</taxon>
        <taxon>core chlorophytes</taxon>
        <taxon>Chlorophyceae</taxon>
        <taxon>CS clade</taxon>
        <taxon>Chlamydomonadales</taxon>
        <taxon>Chlamydomonadales incertae sedis</taxon>
        <taxon>Edaphochlamys</taxon>
    </lineage>
</organism>
<dbReference type="OrthoDB" id="543110at2759"/>
<evidence type="ECO:0000313" key="3">
    <source>
        <dbReference type="Proteomes" id="UP000612055"/>
    </source>
</evidence>
<evidence type="ECO:0000313" key="2">
    <source>
        <dbReference type="EMBL" id="KAG2486448.1"/>
    </source>
</evidence>
<sequence length="413" mass="44098">MKTSMTTAAVCFALALAAGLASAAKPAPIPPPTYLYVWAGATDPSKAKDSLFVVKVADGTIVNTVETPFNGLEPHHCRLSVDKRWLGCGGLLAVLSGAPSLHFFSLADPALPVYLPDVAQPKHSAIADEFLATPEGGFAITMMGSETGGSPGRVVLYDRDLKLLGEYPEDVSGDKATGLNPHGAAIDWRRSTMLTADYIEPASTLVGNDLALRTTARLWDTRTWTIKETVDVGKTGGAGILDAQQVGSTPGYFFTTHTGQLYYLDSRGPAPHVPVLVYNITEPGTSPLSDMIHSFRDGKRLFLANYLESKVMLFDTSNPLRPRLLDTLQLPKGSGAHVCMLAPDGRTGVVGTYFLDEGAAGQIHLAGDSTVHVFKIDAGAKRFLLKNRGAYTIDFKNLVPAKGAFRPHGVAYL</sequence>
<comment type="caution">
    <text evidence="2">The sequence shown here is derived from an EMBL/GenBank/DDBJ whole genome shotgun (WGS) entry which is preliminary data.</text>
</comment>
<keyword evidence="1" id="KW-0732">Signal</keyword>
<dbReference type="AlphaFoldDB" id="A0A836BT42"/>
<gene>
    <name evidence="2" type="ORF">HYH03_014895</name>
</gene>
<proteinExistence type="predicted"/>
<dbReference type="SUPFAM" id="SSF51004">
    <property type="entry name" value="C-terminal (heme d1) domain of cytochrome cd1-nitrite reductase"/>
    <property type="match status" value="1"/>
</dbReference>
<feature type="chain" id="PRO_5032414919" description="Methanethiol oxidase" evidence="1">
    <location>
        <begin position="24"/>
        <end position="413"/>
    </location>
</feature>
<dbReference type="InterPro" id="IPR015943">
    <property type="entry name" value="WD40/YVTN_repeat-like_dom_sf"/>
</dbReference>
<dbReference type="Proteomes" id="UP000612055">
    <property type="component" value="Unassembled WGS sequence"/>
</dbReference>
<reference evidence="2" key="1">
    <citation type="journal article" date="2020" name="bioRxiv">
        <title>Comparative genomics of Chlamydomonas.</title>
        <authorList>
            <person name="Craig R.J."/>
            <person name="Hasan A.R."/>
            <person name="Ness R.W."/>
            <person name="Keightley P.D."/>
        </authorList>
    </citation>
    <scope>NUCLEOTIDE SEQUENCE</scope>
    <source>
        <strain evidence="2">CCAP 11/70</strain>
    </source>
</reference>
<dbReference type="Gene3D" id="2.130.10.10">
    <property type="entry name" value="YVTN repeat-like/Quinoprotein amine dehydrogenase"/>
    <property type="match status" value="1"/>
</dbReference>
<evidence type="ECO:0008006" key="4">
    <source>
        <dbReference type="Google" id="ProtNLM"/>
    </source>
</evidence>
<feature type="signal peptide" evidence="1">
    <location>
        <begin position="1"/>
        <end position="23"/>
    </location>
</feature>
<dbReference type="EMBL" id="JAEHOE010000112">
    <property type="protein sequence ID" value="KAG2486448.1"/>
    <property type="molecule type" value="Genomic_DNA"/>
</dbReference>
<keyword evidence="3" id="KW-1185">Reference proteome</keyword>
<evidence type="ECO:0000256" key="1">
    <source>
        <dbReference type="SAM" id="SignalP"/>
    </source>
</evidence>
<name>A0A836BT42_9CHLO</name>